<proteinExistence type="predicted"/>
<keyword evidence="1" id="KW-0175">Coiled coil</keyword>
<feature type="region of interest" description="Disordered" evidence="2">
    <location>
        <begin position="712"/>
        <end position="966"/>
    </location>
</feature>
<feature type="compositionally biased region" description="Basic and acidic residues" evidence="2">
    <location>
        <begin position="749"/>
        <end position="765"/>
    </location>
</feature>
<keyword evidence="4" id="KW-1185">Reference proteome</keyword>
<feature type="coiled-coil region" evidence="1">
    <location>
        <begin position="662"/>
        <end position="689"/>
    </location>
</feature>
<name>A0A6J8ETH4_MYTCO</name>
<feature type="coiled-coil region" evidence="1">
    <location>
        <begin position="373"/>
        <end position="414"/>
    </location>
</feature>
<dbReference type="PANTHER" id="PTHR39063:SF1">
    <property type="entry name" value="OFD1 CENTRIOLE AND CENTRIOLAR SATELLITE PROTEIN"/>
    <property type="match status" value="1"/>
</dbReference>
<feature type="coiled-coil region" evidence="1">
    <location>
        <begin position="223"/>
        <end position="257"/>
    </location>
</feature>
<evidence type="ECO:0000256" key="1">
    <source>
        <dbReference type="SAM" id="Coils"/>
    </source>
</evidence>
<dbReference type="GO" id="GO:0036064">
    <property type="term" value="C:ciliary basal body"/>
    <property type="evidence" value="ECO:0007669"/>
    <property type="project" value="TreeGrafter"/>
</dbReference>
<reference evidence="3 4" key="1">
    <citation type="submission" date="2020-06" db="EMBL/GenBank/DDBJ databases">
        <authorList>
            <person name="Li R."/>
            <person name="Bekaert M."/>
        </authorList>
    </citation>
    <scope>NUCLEOTIDE SEQUENCE [LARGE SCALE GENOMIC DNA]</scope>
    <source>
        <strain evidence="4">wild</strain>
    </source>
</reference>
<dbReference type="InterPro" id="IPR055289">
    <property type="entry name" value="OFD1"/>
</dbReference>
<organism evidence="3 4">
    <name type="scientific">Mytilus coruscus</name>
    <name type="common">Sea mussel</name>
    <dbReference type="NCBI Taxonomy" id="42192"/>
    <lineage>
        <taxon>Eukaryota</taxon>
        <taxon>Metazoa</taxon>
        <taxon>Spiralia</taxon>
        <taxon>Lophotrochozoa</taxon>
        <taxon>Mollusca</taxon>
        <taxon>Bivalvia</taxon>
        <taxon>Autobranchia</taxon>
        <taxon>Pteriomorphia</taxon>
        <taxon>Mytilida</taxon>
        <taxon>Mytiloidea</taxon>
        <taxon>Mytilidae</taxon>
        <taxon>Mytilinae</taxon>
        <taxon>Mytilus</taxon>
    </lineage>
</organism>
<feature type="region of interest" description="Disordered" evidence="2">
    <location>
        <begin position="1001"/>
        <end position="1031"/>
    </location>
</feature>
<dbReference type="Pfam" id="PF16045">
    <property type="entry name" value="LisH_2"/>
    <property type="match status" value="1"/>
</dbReference>
<evidence type="ECO:0000313" key="3">
    <source>
        <dbReference type="EMBL" id="CAC5422805.1"/>
    </source>
</evidence>
<feature type="compositionally biased region" description="Low complexity" evidence="2">
    <location>
        <begin position="865"/>
        <end position="875"/>
    </location>
</feature>
<dbReference type="PROSITE" id="PS50896">
    <property type="entry name" value="LISH"/>
    <property type="match status" value="1"/>
</dbReference>
<sequence length="1031" mass="120274">MAEDKPEYLSAEALRNRLYHSLRDKGAVDTIKSQLRNKIVEELQQSYKGHLSVRDLKLPDEGSLLHRAANSLVADHLRSCQYDYSFSVFLPESRTAKDKIFPTEDILQLLGISPSSRLYKKMVSGKKDHATKGFLWQILCELSALHSNASNETGVQTDLIRVAAVSSLDERLNGVDDFYSSKKDEHFRTSSAAVEDRLMSFQRQLEERYRTDLKLELARMKDNEIARIKMEEKETSRRELEQLRRELERQYQTKTDALLLKERNTMERIQAEQTMHDREIYTQRQSLLDEIEILRKREAEIKREDEINHREAKLNEDRVKTKEEGVRLREQEVRKMEVEHEQRLKNEMTKFKVEEQAKYMERAQNIEIREARVKDEERCVRDEKDKIQEIKDQLRDKTLRVNELETQLHEERHKDISATRQNEVLNAKLRDMSDYKVLKEQSVVMKNEVETLRTRLAEVLNMNERERGRQEELLRELRRPSPETLMLQRDLEKARENLRQELVIAGSQKTHLENRLQEEMDRNRDLVRRFEEQTITIKEMNRELVDLRSQLTVTHQALTNEVYRKPVDDTGAQGVFRGSRSIPLPRTDSDDDLDDEFQRLPGSQYASKLASPKHRSHRQYEEDDIMQDIEAEYDLPSSKQGRKLYPGFSEDDRSSTVSADVVAEAKYRLKSLEREAQNLDKAYRDFHYNLTNPSAGPDEQSRSHGRNVIEKEVVSESQKRVASPGASPIHRPMSSTPYQGRQSSQLNDSLRELTEQSTSRKEPPPRFDMSNMSDELNDRNGDERVERPRPITVADLEARPGSPSIVVVPGSESSAATSAMEIDRKDMYQTPTGPAGGKLAPISLDSAWKTPTLEEEWKSKETSNLPPLGGKLPPLSSDKPSLDDNWKSKEDEIKEAEERQRREEEDERRWQEEKRTREEERKKREHEAWEREQQELNKLQGKDFDVFDGGAPDLEEEKKPESEDNIDPVMKQYMEMVQQQKDKEKEVVKKSVDVWSKGHRLSQDTVTQSEQDISVAEDINSNNSEGGFSDW</sequence>
<dbReference type="Proteomes" id="UP000507470">
    <property type="component" value="Unassembled WGS sequence"/>
</dbReference>
<gene>
    <name evidence="3" type="ORF">MCOR_54826</name>
</gene>
<feature type="compositionally biased region" description="Basic and acidic residues" evidence="2">
    <location>
        <begin position="776"/>
        <end position="789"/>
    </location>
</feature>
<accession>A0A6J8ETH4</accession>
<dbReference type="GO" id="GO:0060287">
    <property type="term" value="P:epithelial cilium movement involved in determination of left/right asymmetry"/>
    <property type="evidence" value="ECO:0007669"/>
    <property type="project" value="TreeGrafter"/>
</dbReference>
<dbReference type="EMBL" id="CACVKT020009700">
    <property type="protein sequence ID" value="CAC5422805.1"/>
    <property type="molecule type" value="Genomic_DNA"/>
</dbReference>
<evidence type="ECO:0000313" key="4">
    <source>
        <dbReference type="Proteomes" id="UP000507470"/>
    </source>
</evidence>
<feature type="compositionally biased region" description="Polar residues" evidence="2">
    <location>
        <begin position="1003"/>
        <end position="1012"/>
    </location>
</feature>
<feature type="compositionally biased region" description="Polar residues" evidence="2">
    <location>
        <begin position="1019"/>
        <end position="1031"/>
    </location>
</feature>
<dbReference type="InterPro" id="IPR006594">
    <property type="entry name" value="LisH"/>
</dbReference>
<evidence type="ECO:0000256" key="2">
    <source>
        <dbReference type="SAM" id="MobiDB-lite"/>
    </source>
</evidence>
<dbReference type="Gene3D" id="1.20.960.40">
    <property type="match status" value="1"/>
</dbReference>
<feature type="compositionally biased region" description="Basic and acidic residues" evidence="2">
    <location>
        <begin position="880"/>
        <end position="945"/>
    </location>
</feature>
<feature type="coiled-coil region" evidence="1">
    <location>
        <begin position="488"/>
        <end position="550"/>
    </location>
</feature>
<feature type="compositionally biased region" description="Polar residues" evidence="2">
    <location>
        <begin position="733"/>
        <end position="748"/>
    </location>
</feature>
<dbReference type="PANTHER" id="PTHR39063">
    <property type="entry name" value="ORAL-FACIAL-DIGITAL SYNDROME 1 PROTEIN HOMOLOG"/>
    <property type="match status" value="1"/>
</dbReference>
<protein>
    <submittedName>
        <fullName evidence="3">OFD1</fullName>
    </submittedName>
</protein>
<dbReference type="AlphaFoldDB" id="A0A6J8ETH4"/>
<dbReference type="GO" id="GO:0005813">
    <property type="term" value="C:centrosome"/>
    <property type="evidence" value="ECO:0007669"/>
    <property type="project" value="TreeGrafter"/>
</dbReference>
<dbReference type="GO" id="GO:0005576">
    <property type="term" value="C:extracellular region"/>
    <property type="evidence" value="ECO:0007669"/>
    <property type="project" value="GOC"/>
</dbReference>
<dbReference type="OrthoDB" id="206339at2759"/>